<dbReference type="InterPro" id="IPR007263">
    <property type="entry name" value="DCC1-like"/>
</dbReference>
<dbReference type="Proteomes" id="UP000704611">
    <property type="component" value="Unassembled WGS sequence"/>
</dbReference>
<protein>
    <submittedName>
        <fullName evidence="1">Thiol-disulfide oxidoreductase DCC family protein</fullName>
    </submittedName>
</protein>
<gene>
    <name evidence="1" type="ORF">KQY15_11290</name>
</gene>
<dbReference type="RefSeq" id="WP_217669312.1">
    <property type="nucleotide sequence ID" value="NZ_JAHRID010000005.1"/>
</dbReference>
<dbReference type="PANTHER" id="PTHR33639">
    <property type="entry name" value="THIOL-DISULFIDE OXIDOREDUCTASE DCC"/>
    <property type="match status" value="1"/>
</dbReference>
<sequence>MDNRHVVIFDGECNFCNGAVNFIIKRDPDAQFVFTPMQSKHAEQIMQRYGVSSSDPDTLILLKHGKIYILSDAALEIAKDLRGYWYLFNVFKVVPKSFRDWCYRLFARNRYKMFGKANSCRVPAEAEKDRFL</sequence>
<keyword evidence="2" id="KW-1185">Reference proteome</keyword>
<dbReference type="Pfam" id="PF04134">
    <property type="entry name" value="DCC1-like"/>
    <property type="match status" value="1"/>
</dbReference>
<accession>A0ABS6MMZ6</accession>
<evidence type="ECO:0000313" key="2">
    <source>
        <dbReference type="Proteomes" id="UP000704611"/>
    </source>
</evidence>
<organism evidence="1 2">
    <name type="scientific">Arsukibacterium indicum</name>
    <dbReference type="NCBI Taxonomy" id="2848612"/>
    <lineage>
        <taxon>Bacteria</taxon>
        <taxon>Pseudomonadati</taxon>
        <taxon>Pseudomonadota</taxon>
        <taxon>Gammaproteobacteria</taxon>
        <taxon>Chromatiales</taxon>
        <taxon>Chromatiaceae</taxon>
        <taxon>Arsukibacterium</taxon>
    </lineage>
</organism>
<dbReference type="PANTHER" id="PTHR33639:SF2">
    <property type="entry name" value="DUF393 DOMAIN-CONTAINING PROTEIN"/>
    <property type="match status" value="1"/>
</dbReference>
<reference evidence="1 2" key="1">
    <citation type="submission" date="2021-06" db="EMBL/GenBank/DDBJ databases">
        <title>Rheinheimera indica sp. nov., isolated from deep-sea sediment.</title>
        <authorList>
            <person name="Wang Z."/>
            <person name="Zhang X.-Y."/>
        </authorList>
    </citation>
    <scope>NUCLEOTIDE SEQUENCE [LARGE SCALE GENOMIC DNA]</scope>
    <source>
        <strain evidence="1 2">SM2107</strain>
    </source>
</reference>
<dbReference type="EMBL" id="JAHRID010000005">
    <property type="protein sequence ID" value="MBV2129677.1"/>
    <property type="molecule type" value="Genomic_DNA"/>
</dbReference>
<name>A0ABS6MMZ6_9GAMM</name>
<proteinExistence type="predicted"/>
<evidence type="ECO:0000313" key="1">
    <source>
        <dbReference type="EMBL" id="MBV2129677.1"/>
    </source>
</evidence>
<comment type="caution">
    <text evidence="1">The sequence shown here is derived from an EMBL/GenBank/DDBJ whole genome shotgun (WGS) entry which is preliminary data.</text>
</comment>
<dbReference type="InterPro" id="IPR052927">
    <property type="entry name" value="DCC_oxidoreductase"/>
</dbReference>